<evidence type="ECO:0000313" key="1">
    <source>
        <dbReference type="EMBL" id="WOB06479.1"/>
    </source>
</evidence>
<sequence length="211" mass="23367">MTEKREPNWAQIEADYRAGIKPLRQIGEEHGITHGAINKRAKRDGWARDLKAQIVAKAEAKVSKAAVSREVSTDTKVTEQEVVEANAELQYQIRMEHRSDIKRTRKLFQALLDQLETAVDADGKSLIGKLFAVVHQPVDDPNDQGGEKRAARMAELLEKVLSLPSNIKSAKELTDMLEKLVNMERKAFGIDDDNGGGSEVDKLLAKIAKGG</sequence>
<proteinExistence type="predicted"/>
<protein>
    <recommendedName>
        <fullName evidence="3">Terminase small subunit</fullName>
    </recommendedName>
</protein>
<gene>
    <name evidence="1" type="ORF">RXV79_16275</name>
</gene>
<dbReference type="EMBL" id="CP136336">
    <property type="protein sequence ID" value="WOB06479.1"/>
    <property type="molecule type" value="Genomic_DNA"/>
</dbReference>
<reference evidence="1 2" key="1">
    <citation type="submission" date="2023-10" db="EMBL/GenBank/DDBJ databases">
        <title>Bacteria for the degradation of biodegradable plastic PBAT(Polybutylene adipate terephthalate).</title>
        <authorList>
            <person name="Weon H.-Y."/>
            <person name="Yeon J."/>
        </authorList>
    </citation>
    <scope>NUCLEOTIDE SEQUENCE [LARGE SCALE GENOMIC DNA]</scope>
    <source>
        <strain evidence="1 2">SBD 7-3</strain>
    </source>
</reference>
<accession>A0ABZ0CVD9</accession>
<dbReference type="RefSeq" id="WP_316698939.1">
    <property type="nucleotide sequence ID" value="NZ_CP136336.1"/>
</dbReference>
<dbReference type="Proteomes" id="UP001303946">
    <property type="component" value="Chromosome"/>
</dbReference>
<name>A0ABZ0CVD9_9BURK</name>
<organism evidence="1 2">
    <name type="scientific">Piscinibacter gummiphilus</name>
    <dbReference type="NCBI Taxonomy" id="946333"/>
    <lineage>
        <taxon>Bacteria</taxon>
        <taxon>Pseudomonadati</taxon>
        <taxon>Pseudomonadota</taxon>
        <taxon>Betaproteobacteria</taxon>
        <taxon>Burkholderiales</taxon>
        <taxon>Sphaerotilaceae</taxon>
        <taxon>Piscinibacter</taxon>
    </lineage>
</organism>
<keyword evidence="2" id="KW-1185">Reference proteome</keyword>
<evidence type="ECO:0000313" key="2">
    <source>
        <dbReference type="Proteomes" id="UP001303946"/>
    </source>
</evidence>
<evidence type="ECO:0008006" key="3">
    <source>
        <dbReference type="Google" id="ProtNLM"/>
    </source>
</evidence>